<dbReference type="SUPFAM" id="SSF46785">
    <property type="entry name" value="Winged helix' DNA-binding domain"/>
    <property type="match status" value="1"/>
</dbReference>
<keyword evidence="6" id="KW-1185">Reference proteome</keyword>
<dbReference type="PANTHER" id="PTHR44846:SF1">
    <property type="entry name" value="MANNOSYL-D-GLYCERATE TRANSPORT_METABOLISM SYSTEM REPRESSOR MNGR-RELATED"/>
    <property type="match status" value="1"/>
</dbReference>
<dbReference type="Pfam" id="PF00392">
    <property type="entry name" value="GntR"/>
    <property type="match status" value="1"/>
</dbReference>
<evidence type="ECO:0000256" key="2">
    <source>
        <dbReference type="ARBA" id="ARBA00023125"/>
    </source>
</evidence>
<dbReference type="Pfam" id="PF07702">
    <property type="entry name" value="UTRA"/>
    <property type="match status" value="1"/>
</dbReference>
<dbReference type="EMBL" id="JBHMAU010000057">
    <property type="protein sequence ID" value="MFB9776563.1"/>
    <property type="molecule type" value="Genomic_DNA"/>
</dbReference>
<organism evidence="5 6">
    <name type="scientific">Brevibacterium otitidis</name>
    <dbReference type="NCBI Taxonomy" id="53364"/>
    <lineage>
        <taxon>Bacteria</taxon>
        <taxon>Bacillati</taxon>
        <taxon>Actinomycetota</taxon>
        <taxon>Actinomycetes</taxon>
        <taxon>Micrococcales</taxon>
        <taxon>Brevibacteriaceae</taxon>
        <taxon>Brevibacterium</taxon>
    </lineage>
</organism>
<dbReference type="Proteomes" id="UP001589707">
    <property type="component" value="Unassembled WGS sequence"/>
</dbReference>
<dbReference type="InterPro" id="IPR036388">
    <property type="entry name" value="WH-like_DNA-bd_sf"/>
</dbReference>
<dbReference type="InterPro" id="IPR028978">
    <property type="entry name" value="Chorismate_lyase_/UTRA_dom_sf"/>
</dbReference>
<keyword evidence="2" id="KW-0238">DNA-binding</keyword>
<dbReference type="PRINTS" id="PR00035">
    <property type="entry name" value="HTHGNTR"/>
</dbReference>
<protein>
    <submittedName>
        <fullName evidence="5">GntR family transcriptional regulator</fullName>
    </submittedName>
</protein>
<dbReference type="PANTHER" id="PTHR44846">
    <property type="entry name" value="MANNOSYL-D-GLYCERATE TRANSPORT/METABOLISM SYSTEM REPRESSOR MNGR-RELATED"/>
    <property type="match status" value="1"/>
</dbReference>
<gene>
    <name evidence="5" type="ORF">ACFFN1_09135</name>
</gene>
<keyword evidence="3" id="KW-0804">Transcription</keyword>
<dbReference type="RefSeq" id="WP_376840395.1">
    <property type="nucleotide sequence ID" value="NZ_JBHMAU010000057.1"/>
</dbReference>
<dbReference type="SMART" id="SM00345">
    <property type="entry name" value="HTH_GNTR"/>
    <property type="match status" value="1"/>
</dbReference>
<evidence type="ECO:0000256" key="3">
    <source>
        <dbReference type="ARBA" id="ARBA00023163"/>
    </source>
</evidence>
<reference evidence="5 6" key="1">
    <citation type="submission" date="2024-09" db="EMBL/GenBank/DDBJ databases">
        <authorList>
            <person name="Sun Q."/>
            <person name="Mori K."/>
        </authorList>
    </citation>
    <scope>NUCLEOTIDE SEQUENCE [LARGE SCALE GENOMIC DNA]</scope>
    <source>
        <strain evidence="5 6">JCM 11683</strain>
    </source>
</reference>
<dbReference type="PROSITE" id="PS50949">
    <property type="entry name" value="HTH_GNTR"/>
    <property type="match status" value="1"/>
</dbReference>
<dbReference type="InterPro" id="IPR050679">
    <property type="entry name" value="Bact_HTH_transcr_reg"/>
</dbReference>
<dbReference type="Gene3D" id="1.10.10.10">
    <property type="entry name" value="Winged helix-like DNA-binding domain superfamily/Winged helix DNA-binding domain"/>
    <property type="match status" value="1"/>
</dbReference>
<evidence type="ECO:0000256" key="1">
    <source>
        <dbReference type="ARBA" id="ARBA00023015"/>
    </source>
</evidence>
<evidence type="ECO:0000313" key="5">
    <source>
        <dbReference type="EMBL" id="MFB9776563.1"/>
    </source>
</evidence>
<dbReference type="SUPFAM" id="SSF64288">
    <property type="entry name" value="Chorismate lyase-like"/>
    <property type="match status" value="1"/>
</dbReference>
<dbReference type="CDD" id="cd07377">
    <property type="entry name" value="WHTH_GntR"/>
    <property type="match status" value="1"/>
</dbReference>
<evidence type="ECO:0000313" key="6">
    <source>
        <dbReference type="Proteomes" id="UP001589707"/>
    </source>
</evidence>
<proteinExistence type="predicted"/>
<dbReference type="Gene3D" id="3.40.1410.10">
    <property type="entry name" value="Chorismate lyase-like"/>
    <property type="match status" value="1"/>
</dbReference>
<keyword evidence="1" id="KW-0805">Transcription regulation</keyword>
<feature type="domain" description="HTH gntR-type" evidence="4">
    <location>
        <begin position="3"/>
        <end position="71"/>
    </location>
</feature>
<dbReference type="InterPro" id="IPR011663">
    <property type="entry name" value="UTRA"/>
</dbReference>
<evidence type="ECO:0000259" key="4">
    <source>
        <dbReference type="PROSITE" id="PS50949"/>
    </source>
</evidence>
<dbReference type="InterPro" id="IPR036390">
    <property type="entry name" value="WH_DNA-bd_sf"/>
</dbReference>
<comment type="caution">
    <text evidence="5">The sequence shown here is derived from an EMBL/GenBank/DDBJ whole genome shotgun (WGS) entry which is preliminary data.</text>
</comment>
<name>A0ABV5X2B2_9MICO</name>
<sequence length="237" mass="26349">MVRPKHLEIRDWIESRISDGTFSEGDRLPTEKQLMEQFSVSRNPVQRAMEGMVEAGLVIRQRGRGTTVASTGLRANLLRHVDTTLRSAPVDTGTHEVVDVAVASSESFPLSRRVMEPQTPAVELTRIKRSGTGEALALERAVISLSYAPDVVETDLDALATTAYYNDRGLPIHKIDSEFHAVHLNREDSAAIGLTETTPVIKQVRRVYSTPTTCIEAAEFFYHPHKLTLEVSQIDSR</sequence>
<accession>A0ABV5X2B2</accession>
<dbReference type="InterPro" id="IPR000524">
    <property type="entry name" value="Tscrpt_reg_HTH_GntR"/>
</dbReference>
<dbReference type="SMART" id="SM00866">
    <property type="entry name" value="UTRA"/>
    <property type="match status" value="1"/>
</dbReference>